<dbReference type="InterPro" id="IPR002048">
    <property type="entry name" value="EF_hand_dom"/>
</dbReference>
<evidence type="ECO:0000313" key="3">
    <source>
        <dbReference type="EMBL" id="KAG2436855.1"/>
    </source>
</evidence>
<organism evidence="3 4">
    <name type="scientific">Chlamydomonas incerta</name>
    <dbReference type="NCBI Taxonomy" id="51695"/>
    <lineage>
        <taxon>Eukaryota</taxon>
        <taxon>Viridiplantae</taxon>
        <taxon>Chlorophyta</taxon>
        <taxon>core chlorophytes</taxon>
        <taxon>Chlorophyceae</taxon>
        <taxon>CS clade</taxon>
        <taxon>Chlamydomonadales</taxon>
        <taxon>Chlamydomonadaceae</taxon>
        <taxon>Chlamydomonas</taxon>
    </lineage>
</organism>
<evidence type="ECO:0000259" key="2">
    <source>
        <dbReference type="PROSITE" id="PS50222"/>
    </source>
</evidence>
<feature type="compositionally biased region" description="Polar residues" evidence="1">
    <location>
        <begin position="201"/>
        <end position="223"/>
    </location>
</feature>
<feature type="region of interest" description="Disordered" evidence="1">
    <location>
        <begin position="326"/>
        <end position="347"/>
    </location>
</feature>
<dbReference type="PANTHER" id="PTHR23064">
    <property type="entry name" value="TROPONIN"/>
    <property type="match status" value="1"/>
</dbReference>
<feature type="compositionally biased region" description="Low complexity" evidence="1">
    <location>
        <begin position="565"/>
        <end position="575"/>
    </location>
</feature>
<feature type="compositionally biased region" description="Acidic residues" evidence="1">
    <location>
        <begin position="180"/>
        <end position="191"/>
    </location>
</feature>
<dbReference type="GO" id="GO:0005509">
    <property type="term" value="F:calcium ion binding"/>
    <property type="evidence" value="ECO:0007669"/>
    <property type="project" value="InterPro"/>
</dbReference>
<protein>
    <recommendedName>
        <fullName evidence="2">EF-hand domain-containing protein</fullName>
    </recommendedName>
</protein>
<evidence type="ECO:0000256" key="1">
    <source>
        <dbReference type="SAM" id="MobiDB-lite"/>
    </source>
</evidence>
<proteinExistence type="predicted"/>
<dbReference type="InterPro" id="IPR011992">
    <property type="entry name" value="EF-hand-dom_pair"/>
</dbReference>
<sequence>MLQLPKLTAGFKVVRQAYAHSVAVAPDGKVTYGCFRKSCGERMSLEAESDTLRELWNNLPGVGDKVLVAHADAVIMYMVIYLLDGITKRRTITNPEARKCLQLVEQSFMFFDSTADGCIERKELAYALKSGTKVWGRNTSKTLADHLFEQLSWTKEGRITFEEFLVGMERIVMDMNDEDEDLEDEDLEDGVSLDGDKSNGRGKSNSFENRNSAFLKWQQQGSGSCDMEDTDGTVGSSSAGPKGGATAAVTTTTPFGPAAAAAAGVAAAAASAGTGGGVSNCPSPAPKMLNRQGSMPGQTCGDPTALDQPASFAASALASPLPQHMQSLRQSCGGNGNGSGGGGGGGSTRASCNGLAAMPSALSAATASNVFLSMSPSMELGSPTGAAAAAAGARRRDSTNLLAEQLGGNLGRADGAASPAPSHNGFFSAPIEESQQQSGAPGAPTNAAAAMAQALDWQYCFAGVQTNLKGPLHTAVGMRPDSARRSSTGTLTTPPPPPAALTVRASMNGRRSATGMLPSPRPSAVVPTGALTASAVASPVGSRLSIAGGPASAGPGLLPSPSPLQPAAAAPQATAADAHDDVIPFCEFSLDGLVPVE</sequence>
<dbReference type="Proteomes" id="UP000650467">
    <property type="component" value="Unassembled WGS sequence"/>
</dbReference>
<feature type="region of interest" description="Disordered" evidence="1">
    <location>
        <begin position="272"/>
        <end position="306"/>
    </location>
</feature>
<feature type="region of interest" description="Disordered" evidence="1">
    <location>
        <begin position="180"/>
        <end position="247"/>
    </location>
</feature>
<feature type="domain" description="EF-hand" evidence="2">
    <location>
        <begin position="99"/>
        <end position="134"/>
    </location>
</feature>
<feature type="region of interest" description="Disordered" evidence="1">
    <location>
        <begin position="480"/>
        <end position="500"/>
    </location>
</feature>
<gene>
    <name evidence="3" type="ORF">HXX76_006375</name>
</gene>
<feature type="region of interest" description="Disordered" evidence="1">
    <location>
        <begin position="552"/>
        <end position="575"/>
    </location>
</feature>
<feature type="domain" description="EF-hand" evidence="2">
    <location>
        <begin position="139"/>
        <end position="174"/>
    </location>
</feature>
<dbReference type="OrthoDB" id="26525at2759"/>
<dbReference type="CDD" id="cd00051">
    <property type="entry name" value="EFh"/>
    <property type="match status" value="1"/>
</dbReference>
<feature type="compositionally biased region" description="Gly residues" evidence="1">
    <location>
        <begin position="333"/>
        <end position="347"/>
    </location>
</feature>
<accession>A0A835W2H6</accession>
<name>A0A835W2H6_CHLIN</name>
<keyword evidence="4" id="KW-1185">Reference proteome</keyword>
<dbReference type="SUPFAM" id="SSF47473">
    <property type="entry name" value="EF-hand"/>
    <property type="match status" value="1"/>
</dbReference>
<evidence type="ECO:0000313" key="4">
    <source>
        <dbReference type="Proteomes" id="UP000650467"/>
    </source>
</evidence>
<feature type="region of interest" description="Disordered" evidence="1">
    <location>
        <begin position="410"/>
        <end position="444"/>
    </location>
</feature>
<reference evidence="3" key="1">
    <citation type="journal article" date="2020" name="bioRxiv">
        <title>Comparative genomics of Chlamydomonas.</title>
        <authorList>
            <person name="Craig R.J."/>
            <person name="Hasan A.R."/>
            <person name="Ness R.W."/>
            <person name="Keightley P.D."/>
        </authorList>
    </citation>
    <scope>NUCLEOTIDE SEQUENCE</scope>
    <source>
        <strain evidence="3">SAG 7.73</strain>
    </source>
</reference>
<comment type="caution">
    <text evidence="3">The sequence shown here is derived from an EMBL/GenBank/DDBJ whole genome shotgun (WGS) entry which is preliminary data.</text>
</comment>
<dbReference type="EMBL" id="JAEHOC010000012">
    <property type="protein sequence ID" value="KAG2436855.1"/>
    <property type="molecule type" value="Genomic_DNA"/>
</dbReference>
<dbReference type="AlphaFoldDB" id="A0A835W2H6"/>
<dbReference type="Gene3D" id="1.10.238.10">
    <property type="entry name" value="EF-hand"/>
    <property type="match status" value="1"/>
</dbReference>
<dbReference type="InterPro" id="IPR052591">
    <property type="entry name" value="CML21-like"/>
</dbReference>
<dbReference type="PROSITE" id="PS50222">
    <property type="entry name" value="EF_HAND_2"/>
    <property type="match status" value="2"/>
</dbReference>